<dbReference type="AlphaFoldDB" id="A0A291GKD6"/>
<dbReference type="Pfam" id="PF00293">
    <property type="entry name" value="NUDIX"/>
    <property type="match status" value="1"/>
</dbReference>
<accession>A0A291GKD6</accession>
<protein>
    <recommendedName>
        <fullName evidence="11">8-oxo-dGTP diphosphatase</fullName>
        <ecNumber evidence="11">3.6.1.55</ecNumber>
    </recommendedName>
</protein>
<reference evidence="14" key="1">
    <citation type="submission" date="2017-09" db="EMBL/GenBank/DDBJ databases">
        <title>Brachybacterium sp. VM2412.</title>
        <authorList>
            <person name="Tak E.J."/>
            <person name="Bae J.-W."/>
        </authorList>
    </citation>
    <scope>NUCLEOTIDE SEQUENCE [LARGE SCALE GENOMIC DNA]</scope>
    <source>
        <strain evidence="14">VM2412</strain>
    </source>
</reference>
<keyword evidence="8" id="KW-0460">Magnesium</keyword>
<dbReference type="CDD" id="cd03425">
    <property type="entry name" value="NUDIX_MutT_NudA_like"/>
    <property type="match status" value="1"/>
</dbReference>
<keyword evidence="7" id="KW-0378">Hydrolase</keyword>
<evidence type="ECO:0000256" key="1">
    <source>
        <dbReference type="ARBA" id="ARBA00001946"/>
    </source>
</evidence>
<dbReference type="KEGG" id="brz:CFK38_02020"/>
<evidence type="ECO:0000256" key="4">
    <source>
        <dbReference type="ARBA" id="ARBA00022705"/>
    </source>
</evidence>
<dbReference type="PANTHER" id="PTHR47707">
    <property type="entry name" value="8-OXO-DGTP DIPHOSPHATASE"/>
    <property type="match status" value="1"/>
</dbReference>
<evidence type="ECO:0000256" key="7">
    <source>
        <dbReference type="ARBA" id="ARBA00022801"/>
    </source>
</evidence>
<dbReference type="GO" id="GO:0006260">
    <property type="term" value="P:DNA replication"/>
    <property type="evidence" value="ECO:0007669"/>
    <property type="project" value="UniProtKB-KW"/>
</dbReference>
<feature type="domain" description="Nudix hydrolase" evidence="12">
    <location>
        <begin position="5"/>
        <end position="131"/>
    </location>
</feature>
<sequence length="164" mass="17813">MTAYQTVRVVAAILERAGTVFVARRDKDRSSGGLWEFPGGKVEPGEAPKEALHQELREELAVEASIGDFVDRNWTSVNGEPLKMTCYAATLAGSGPERSTDHDAMRWVRLDQLLSLNWAPADIPIIERLPQSLRATGVTPAYTAGLAMGDLDAPQADHASRANQ</sequence>
<dbReference type="GO" id="GO:0044715">
    <property type="term" value="F:8-oxo-dGDP phosphatase activity"/>
    <property type="evidence" value="ECO:0007669"/>
    <property type="project" value="TreeGrafter"/>
</dbReference>
<dbReference type="InterPro" id="IPR000086">
    <property type="entry name" value="NUDIX_hydrolase_dom"/>
</dbReference>
<dbReference type="GO" id="GO:0035539">
    <property type="term" value="F:8-oxo-7,8-dihydrodeoxyguanosine triphosphate pyrophosphatase activity"/>
    <property type="evidence" value="ECO:0007669"/>
    <property type="project" value="UniProtKB-EC"/>
</dbReference>
<proteinExistence type="inferred from homology"/>
<dbReference type="PANTHER" id="PTHR47707:SF1">
    <property type="entry name" value="NUDIX HYDROLASE FAMILY PROTEIN"/>
    <property type="match status" value="1"/>
</dbReference>
<dbReference type="PROSITE" id="PS51462">
    <property type="entry name" value="NUDIX"/>
    <property type="match status" value="1"/>
</dbReference>
<keyword evidence="3" id="KW-0515">Mutator protein</keyword>
<keyword evidence="4" id="KW-0235">DNA replication</keyword>
<gene>
    <name evidence="13" type="ORF">CFK38_02020</name>
</gene>
<dbReference type="PRINTS" id="PR00502">
    <property type="entry name" value="NUDIXFAMILY"/>
</dbReference>
<dbReference type="GO" id="GO:0046872">
    <property type="term" value="F:metal ion binding"/>
    <property type="evidence" value="ECO:0007669"/>
    <property type="project" value="UniProtKB-KW"/>
</dbReference>
<evidence type="ECO:0000256" key="11">
    <source>
        <dbReference type="ARBA" id="ARBA00038905"/>
    </source>
</evidence>
<evidence type="ECO:0000256" key="9">
    <source>
        <dbReference type="ARBA" id="ARBA00023204"/>
    </source>
</evidence>
<dbReference type="EMBL" id="CP023563">
    <property type="protein sequence ID" value="ATG50434.1"/>
    <property type="molecule type" value="Genomic_DNA"/>
</dbReference>
<evidence type="ECO:0000313" key="14">
    <source>
        <dbReference type="Proteomes" id="UP000218165"/>
    </source>
</evidence>
<dbReference type="EC" id="3.6.1.55" evidence="11"/>
<evidence type="ECO:0000256" key="10">
    <source>
        <dbReference type="ARBA" id="ARBA00035861"/>
    </source>
</evidence>
<dbReference type="GO" id="GO:0006281">
    <property type="term" value="P:DNA repair"/>
    <property type="evidence" value="ECO:0007669"/>
    <property type="project" value="UniProtKB-KW"/>
</dbReference>
<dbReference type="SUPFAM" id="SSF55811">
    <property type="entry name" value="Nudix"/>
    <property type="match status" value="1"/>
</dbReference>
<dbReference type="Gene3D" id="3.90.79.10">
    <property type="entry name" value="Nucleoside Triphosphate Pyrophosphohydrolase"/>
    <property type="match status" value="1"/>
</dbReference>
<dbReference type="Proteomes" id="UP000218165">
    <property type="component" value="Chromosome"/>
</dbReference>
<organism evidence="13 14">
    <name type="scientific">Brachybacterium vulturis</name>
    <dbReference type="NCBI Taxonomy" id="2017484"/>
    <lineage>
        <taxon>Bacteria</taxon>
        <taxon>Bacillati</taxon>
        <taxon>Actinomycetota</taxon>
        <taxon>Actinomycetes</taxon>
        <taxon>Micrococcales</taxon>
        <taxon>Dermabacteraceae</taxon>
        <taxon>Brachybacterium</taxon>
    </lineage>
</organism>
<dbReference type="InterPro" id="IPR015797">
    <property type="entry name" value="NUDIX_hydrolase-like_dom_sf"/>
</dbReference>
<dbReference type="InterPro" id="IPR047127">
    <property type="entry name" value="MutT-like"/>
</dbReference>
<comment type="catalytic activity">
    <reaction evidence="10">
        <text>8-oxo-dGTP + H2O = 8-oxo-dGMP + diphosphate + H(+)</text>
        <dbReference type="Rhea" id="RHEA:31575"/>
        <dbReference type="ChEBI" id="CHEBI:15377"/>
        <dbReference type="ChEBI" id="CHEBI:15378"/>
        <dbReference type="ChEBI" id="CHEBI:33019"/>
        <dbReference type="ChEBI" id="CHEBI:63224"/>
        <dbReference type="ChEBI" id="CHEBI:77896"/>
        <dbReference type="EC" id="3.6.1.55"/>
    </reaction>
</comment>
<keyword evidence="6" id="KW-0227">DNA damage</keyword>
<comment type="cofactor">
    <cofactor evidence="1">
        <name>Mg(2+)</name>
        <dbReference type="ChEBI" id="CHEBI:18420"/>
    </cofactor>
</comment>
<dbReference type="RefSeq" id="WP_096801574.1">
    <property type="nucleotide sequence ID" value="NZ_CP023563.1"/>
</dbReference>
<evidence type="ECO:0000256" key="6">
    <source>
        <dbReference type="ARBA" id="ARBA00022763"/>
    </source>
</evidence>
<evidence type="ECO:0000313" key="13">
    <source>
        <dbReference type="EMBL" id="ATG50434.1"/>
    </source>
</evidence>
<evidence type="ECO:0000259" key="12">
    <source>
        <dbReference type="PROSITE" id="PS51462"/>
    </source>
</evidence>
<evidence type="ECO:0000256" key="3">
    <source>
        <dbReference type="ARBA" id="ARBA00022457"/>
    </source>
</evidence>
<dbReference type="InterPro" id="IPR020476">
    <property type="entry name" value="Nudix_hydrolase"/>
</dbReference>
<evidence type="ECO:0000256" key="2">
    <source>
        <dbReference type="ARBA" id="ARBA00005582"/>
    </source>
</evidence>
<keyword evidence="14" id="KW-1185">Reference proteome</keyword>
<keyword evidence="5" id="KW-0479">Metal-binding</keyword>
<evidence type="ECO:0000256" key="8">
    <source>
        <dbReference type="ARBA" id="ARBA00022842"/>
    </source>
</evidence>
<dbReference type="GO" id="GO:0044716">
    <property type="term" value="F:8-oxo-GDP phosphatase activity"/>
    <property type="evidence" value="ECO:0007669"/>
    <property type="project" value="TreeGrafter"/>
</dbReference>
<evidence type="ECO:0000256" key="5">
    <source>
        <dbReference type="ARBA" id="ARBA00022723"/>
    </source>
</evidence>
<dbReference type="OrthoDB" id="9804442at2"/>
<name>A0A291GKD6_9MICO</name>
<keyword evidence="9" id="KW-0234">DNA repair</keyword>
<dbReference type="GO" id="GO:0008413">
    <property type="term" value="F:8-oxo-7,8-dihydroguanosine triphosphate pyrophosphatase activity"/>
    <property type="evidence" value="ECO:0007669"/>
    <property type="project" value="TreeGrafter"/>
</dbReference>
<comment type="similarity">
    <text evidence="2">Belongs to the Nudix hydrolase family.</text>
</comment>